<dbReference type="CDD" id="cd04301">
    <property type="entry name" value="NAT_SF"/>
    <property type="match status" value="1"/>
</dbReference>
<evidence type="ECO:0000313" key="3">
    <source>
        <dbReference type="Proteomes" id="UP001287286"/>
    </source>
</evidence>
<dbReference type="PROSITE" id="PS51186">
    <property type="entry name" value="GNAT"/>
    <property type="match status" value="1"/>
</dbReference>
<dbReference type="PANTHER" id="PTHR43415">
    <property type="entry name" value="SPERMIDINE N(1)-ACETYLTRANSFERASE"/>
    <property type="match status" value="1"/>
</dbReference>
<reference evidence="2 3" key="1">
    <citation type="journal article" date="2024" name="Microbiol. Resour. Announc.">
        <title>Genome annotations for the ascomycete fungi Trichoderma harzianum, Trichoderma aggressivum, and Purpureocillium lilacinum.</title>
        <authorList>
            <person name="Beijen E.P.W."/>
            <person name="Ohm R.A."/>
        </authorList>
    </citation>
    <scope>NUCLEOTIDE SEQUENCE [LARGE SCALE GENOMIC DNA]</scope>
    <source>
        <strain evidence="2 3">CBS 150709</strain>
    </source>
</reference>
<evidence type="ECO:0000313" key="2">
    <source>
        <dbReference type="EMBL" id="KAK4086093.1"/>
    </source>
</evidence>
<organism evidence="2 3">
    <name type="scientific">Purpureocillium lilacinum</name>
    <name type="common">Paecilomyces lilacinus</name>
    <dbReference type="NCBI Taxonomy" id="33203"/>
    <lineage>
        <taxon>Eukaryota</taxon>
        <taxon>Fungi</taxon>
        <taxon>Dikarya</taxon>
        <taxon>Ascomycota</taxon>
        <taxon>Pezizomycotina</taxon>
        <taxon>Sordariomycetes</taxon>
        <taxon>Hypocreomycetidae</taxon>
        <taxon>Hypocreales</taxon>
        <taxon>Ophiocordycipitaceae</taxon>
        <taxon>Purpureocillium</taxon>
    </lineage>
</organism>
<protein>
    <recommendedName>
        <fullName evidence="1">N-acetyltransferase domain-containing protein</fullName>
    </recommendedName>
</protein>
<dbReference type="PANTHER" id="PTHR43415:SF3">
    <property type="entry name" value="GNAT-FAMILY ACETYLTRANSFERASE"/>
    <property type="match status" value="1"/>
</dbReference>
<dbReference type="InterPro" id="IPR016181">
    <property type="entry name" value="Acyl_CoA_acyltransferase"/>
</dbReference>
<dbReference type="Pfam" id="PF00583">
    <property type="entry name" value="Acetyltransf_1"/>
    <property type="match status" value="1"/>
</dbReference>
<accession>A0ABR0BQW8</accession>
<feature type="domain" description="N-acetyltransferase" evidence="1">
    <location>
        <begin position="74"/>
        <end position="229"/>
    </location>
</feature>
<gene>
    <name evidence="2" type="ORF">Purlil1_9622</name>
</gene>
<dbReference type="InterPro" id="IPR000182">
    <property type="entry name" value="GNAT_dom"/>
</dbReference>
<proteinExistence type="predicted"/>
<dbReference type="SUPFAM" id="SSF55729">
    <property type="entry name" value="Acyl-CoA N-acyltransferases (Nat)"/>
    <property type="match status" value="1"/>
</dbReference>
<dbReference type="EMBL" id="JAWRVI010000044">
    <property type="protein sequence ID" value="KAK4086093.1"/>
    <property type="molecule type" value="Genomic_DNA"/>
</dbReference>
<keyword evidence="3" id="KW-1185">Reference proteome</keyword>
<dbReference type="Proteomes" id="UP001287286">
    <property type="component" value="Unassembled WGS sequence"/>
</dbReference>
<comment type="caution">
    <text evidence="2">The sequence shown here is derived from an EMBL/GenBank/DDBJ whole genome shotgun (WGS) entry which is preliminary data.</text>
</comment>
<dbReference type="Gene3D" id="3.40.630.30">
    <property type="match status" value="1"/>
</dbReference>
<sequence>MSAKPAPPSAMEFITEEMHDSFRSSRLEFVKIDETNEQLKAFIRKIETPFVQALASSSMPMPYGKVDVDRIVGLMSKALLGAAIYLLPSEEAATTTTSKTTELTGDNAAQGAKTATAGGGSNGVLIGTICLGWGGFTPALVTNRSATIGIALARQYQNNGYGREAINWMLDWAFRHGGLHTVRIGTFSYNERAAHLYKSIGFTLDGRMRDARRFNRQWYDELLFSMTEDEWERLRGVGGTTLEEKPV</sequence>
<evidence type="ECO:0000259" key="1">
    <source>
        <dbReference type="PROSITE" id="PS51186"/>
    </source>
</evidence>
<name>A0ABR0BQW8_PURLI</name>